<feature type="region of interest" description="Disordered" evidence="2">
    <location>
        <begin position="531"/>
        <end position="552"/>
    </location>
</feature>
<dbReference type="Proteomes" id="UP001161017">
    <property type="component" value="Unassembled WGS sequence"/>
</dbReference>
<dbReference type="GO" id="GO:0005874">
    <property type="term" value="C:microtubule"/>
    <property type="evidence" value="ECO:0007669"/>
    <property type="project" value="TreeGrafter"/>
</dbReference>
<dbReference type="SUPFAM" id="SSF52540">
    <property type="entry name" value="P-loop containing nucleoside triphosphate hydrolases"/>
    <property type="match status" value="1"/>
</dbReference>
<evidence type="ECO:0000313" key="4">
    <source>
        <dbReference type="EMBL" id="MDI1493222.1"/>
    </source>
</evidence>
<evidence type="ECO:0000256" key="2">
    <source>
        <dbReference type="SAM" id="MobiDB-lite"/>
    </source>
</evidence>
<dbReference type="PANTHER" id="PTHR24115">
    <property type="entry name" value="KINESIN-RELATED"/>
    <property type="match status" value="1"/>
</dbReference>
<dbReference type="PRINTS" id="PR00380">
    <property type="entry name" value="KINESINHEAVY"/>
</dbReference>
<dbReference type="GO" id="GO:0016887">
    <property type="term" value="F:ATP hydrolysis activity"/>
    <property type="evidence" value="ECO:0007669"/>
    <property type="project" value="TreeGrafter"/>
</dbReference>
<dbReference type="InterPro" id="IPR027417">
    <property type="entry name" value="P-loop_NTPase"/>
</dbReference>
<dbReference type="InterPro" id="IPR027640">
    <property type="entry name" value="Kinesin-like_fam"/>
</dbReference>
<dbReference type="Pfam" id="PF00225">
    <property type="entry name" value="Kinesin"/>
    <property type="match status" value="1"/>
</dbReference>
<dbReference type="Gene3D" id="3.40.850.10">
    <property type="entry name" value="Kinesin motor domain"/>
    <property type="match status" value="1"/>
</dbReference>
<name>A0AA43QVT2_9LECA</name>
<feature type="coiled-coil region" evidence="1">
    <location>
        <begin position="89"/>
        <end position="189"/>
    </location>
</feature>
<dbReference type="GO" id="GO:0005871">
    <property type="term" value="C:kinesin complex"/>
    <property type="evidence" value="ECO:0007669"/>
    <property type="project" value="TreeGrafter"/>
</dbReference>
<evidence type="ECO:0000256" key="1">
    <source>
        <dbReference type="SAM" id="Coils"/>
    </source>
</evidence>
<reference evidence="4" key="1">
    <citation type="journal article" date="2023" name="Genome Biol. Evol.">
        <title>First Whole Genome Sequence and Flow Cytometry Genome Size Data for the Lichen-Forming Fungus Ramalina farinacea (Ascomycota).</title>
        <authorList>
            <person name="Llewellyn T."/>
            <person name="Mian S."/>
            <person name="Hill R."/>
            <person name="Leitch I.J."/>
            <person name="Gaya E."/>
        </authorList>
    </citation>
    <scope>NUCLEOTIDE SEQUENCE</scope>
    <source>
        <strain evidence="4">LIQ254RAFAR</strain>
    </source>
</reference>
<comment type="caution">
    <text evidence="4">The sequence shown here is derived from an EMBL/GenBank/DDBJ whole genome shotgun (WGS) entry which is preliminary data.</text>
</comment>
<dbReference type="GO" id="GO:0008017">
    <property type="term" value="F:microtubule binding"/>
    <property type="evidence" value="ECO:0007669"/>
    <property type="project" value="InterPro"/>
</dbReference>
<dbReference type="GO" id="GO:0007018">
    <property type="term" value="P:microtubule-based movement"/>
    <property type="evidence" value="ECO:0007669"/>
    <property type="project" value="InterPro"/>
</dbReference>
<proteinExistence type="predicted"/>
<keyword evidence="5" id="KW-1185">Reference proteome</keyword>
<keyword evidence="1" id="KW-0175">Coiled coil</keyword>
<dbReference type="GO" id="GO:0005524">
    <property type="term" value="F:ATP binding"/>
    <property type="evidence" value="ECO:0007669"/>
    <property type="project" value="InterPro"/>
</dbReference>
<gene>
    <name evidence="4" type="ORF">OHK93_005010</name>
</gene>
<sequence>MVRLEALCETESWNEETLIWYNDVRYLAQFFSPICFMILDHEARPFFPQLARAFPRWGRKTAAESQAPDVDDTDDCHPKETLLTALEALENSEQANSSLRSVLETLKTENENLRDGISGRAEQIRNLEHEKEDLLQQNDDLRREEAELTARINSVTMRNDVLEPFELENENLRNEIKGMTVQISHFLEQEQKDVREAQKISDERIGSLQAALVENSGDHVPDPVEGEELANTTAKAPIPIEEWAPISLMARFKGVTPAEKELTKLDWGLDQNSGVITAPASLRNLPGNLSTHAEHQYSGFMSILGVEANNDEVWQSLSPAFEMFTGGRPLCVLFDGYSGSGKTHTIFEGPTAVFPCIASGIFKFLGSCGERVKTSLQLQACAIDFDIVGGNLRRYCIENPRGLTDKNDGPITNQETLLQKVEAARQQRDRGHVRKTGQNTKSSRSHLVLKFILQVRTPIPYKTSLCLVDLVGDEAEKDIHPEEQQKDLVLLEQKAIRESRNKLHSCLAQPDNRTLLHTGKLMPQLKEYFSQETPKQETPKQKQSMQGSHPLQPPLCIHFSMLSALERDANNTIKTLAFSQELLKAGGGGGRRPRRAPRPASAEPRMPRPHSAG</sequence>
<dbReference type="EMBL" id="JAPUFD010000024">
    <property type="protein sequence ID" value="MDI1493222.1"/>
    <property type="molecule type" value="Genomic_DNA"/>
</dbReference>
<dbReference type="SMART" id="SM00129">
    <property type="entry name" value="KISc"/>
    <property type="match status" value="1"/>
</dbReference>
<protein>
    <recommendedName>
        <fullName evidence="3">Kinesin motor domain-containing protein</fullName>
    </recommendedName>
</protein>
<feature type="domain" description="Kinesin motor" evidence="3">
    <location>
        <begin position="243"/>
        <end position="591"/>
    </location>
</feature>
<organism evidence="4 5">
    <name type="scientific">Ramalina farinacea</name>
    <dbReference type="NCBI Taxonomy" id="258253"/>
    <lineage>
        <taxon>Eukaryota</taxon>
        <taxon>Fungi</taxon>
        <taxon>Dikarya</taxon>
        <taxon>Ascomycota</taxon>
        <taxon>Pezizomycotina</taxon>
        <taxon>Lecanoromycetes</taxon>
        <taxon>OSLEUM clade</taxon>
        <taxon>Lecanoromycetidae</taxon>
        <taxon>Lecanorales</taxon>
        <taxon>Lecanorineae</taxon>
        <taxon>Ramalinaceae</taxon>
        <taxon>Ramalina</taxon>
    </lineage>
</organism>
<dbReference type="InterPro" id="IPR001752">
    <property type="entry name" value="Kinesin_motor_dom"/>
</dbReference>
<accession>A0AA43QVT2</accession>
<dbReference type="AlphaFoldDB" id="A0AA43QVT2"/>
<evidence type="ECO:0000259" key="3">
    <source>
        <dbReference type="SMART" id="SM00129"/>
    </source>
</evidence>
<dbReference type="GO" id="GO:0003777">
    <property type="term" value="F:microtubule motor activity"/>
    <property type="evidence" value="ECO:0007669"/>
    <property type="project" value="InterPro"/>
</dbReference>
<dbReference type="InterPro" id="IPR036961">
    <property type="entry name" value="Kinesin_motor_dom_sf"/>
</dbReference>
<evidence type="ECO:0000313" key="5">
    <source>
        <dbReference type="Proteomes" id="UP001161017"/>
    </source>
</evidence>
<feature type="region of interest" description="Disordered" evidence="2">
    <location>
        <begin position="583"/>
        <end position="613"/>
    </location>
</feature>